<accession>A0A917U9J5</accession>
<proteinExistence type="predicted"/>
<dbReference type="InterPro" id="IPR006879">
    <property type="entry name" value="YdjC-like"/>
</dbReference>
<evidence type="ECO:0000256" key="2">
    <source>
        <dbReference type="ARBA" id="ARBA00022723"/>
    </source>
</evidence>
<comment type="caution">
    <text evidence="6">The sequence shown here is derived from an EMBL/GenBank/DDBJ whole genome shotgun (WGS) entry which is preliminary data.</text>
</comment>
<sequence length="307" mass="33939">MHTDGMDGRAFEPAATELLGYPADARMLIINLDDFGMYHGINAAVVASIEEGIASSCSLMVPCPGAPHAMRLLREKPEIPFGIHLTLLCDTTHHRWGPLTAREQVPSLLSETGELFTPAEVAELLARARPDEVELEFRAQVDAVIDAGLTPTHLDWHCLADGGRADIFDLTLALAEEYGLAMRVWLDPGRRRARRRGLPVVDHDFLDSFRLDLDGKSARYAQLLRDLPVGLSVWAVHPGLGDDESQALDPGGWRVRRTDYEFLTSPQARELLRQEGITVTDYRSLQRVWSQTSARRPSGRVADGSAA</sequence>
<evidence type="ECO:0000256" key="3">
    <source>
        <dbReference type="ARBA" id="ARBA00022801"/>
    </source>
</evidence>
<dbReference type="Proteomes" id="UP000642070">
    <property type="component" value="Unassembled WGS sequence"/>
</dbReference>
<evidence type="ECO:0008006" key="8">
    <source>
        <dbReference type="Google" id="ProtNLM"/>
    </source>
</evidence>
<keyword evidence="2" id="KW-0479">Metal-binding</keyword>
<organism evidence="6 7">
    <name type="scientific">Dactylosporangium sucinum</name>
    <dbReference type="NCBI Taxonomy" id="1424081"/>
    <lineage>
        <taxon>Bacteria</taxon>
        <taxon>Bacillati</taxon>
        <taxon>Actinomycetota</taxon>
        <taxon>Actinomycetes</taxon>
        <taxon>Micromonosporales</taxon>
        <taxon>Micromonosporaceae</taxon>
        <taxon>Dactylosporangium</taxon>
    </lineage>
</organism>
<dbReference type="SUPFAM" id="SSF88713">
    <property type="entry name" value="Glycoside hydrolase/deacetylase"/>
    <property type="match status" value="1"/>
</dbReference>
<keyword evidence="7" id="KW-1185">Reference proteome</keyword>
<dbReference type="AlphaFoldDB" id="A0A917U9J5"/>
<dbReference type="InterPro" id="IPR011330">
    <property type="entry name" value="Glyco_hydro/deAcase_b/a-brl"/>
</dbReference>
<gene>
    <name evidence="6" type="ORF">GCM10007977_082630</name>
</gene>
<dbReference type="GO" id="GO:0016787">
    <property type="term" value="F:hydrolase activity"/>
    <property type="evidence" value="ECO:0007669"/>
    <property type="project" value="UniProtKB-KW"/>
</dbReference>
<name>A0A917U9J5_9ACTN</name>
<dbReference type="Gene3D" id="3.20.20.370">
    <property type="entry name" value="Glycoside hydrolase/deacetylase"/>
    <property type="match status" value="1"/>
</dbReference>
<reference evidence="6" key="1">
    <citation type="journal article" date="2014" name="Int. J. Syst. Evol. Microbiol.">
        <title>Complete genome sequence of Corynebacterium casei LMG S-19264T (=DSM 44701T), isolated from a smear-ripened cheese.</title>
        <authorList>
            <consortium name="US DOE Joint Genome Institute (JGI-PGF)"/>
            <person name="Walter F."/>
            <person name="Albersmeier A."/>
            <person name="Kalinowski J."/>
            <person name="Ruckert C."/>
        </authorList>
    </citation>
    <scope>NUCLEOTIDE SEQUENCE</scope>
    <source>
        <strain evidence="6">JCM 19831</strain>
    </source>
</reference>
<keyword evidence="5" id="KW-0119">Carbohydrate metabolism</keyword>
<dbReference type="GO" id="GO:0005975">
    <property type="term" value="P:carbohydrate metabolic process"/>
    <property type="evidence" value="ECO:0007669"/>
    <property type="project" value="InterPro"/>
</dbReference>
<evidence type="ECO:0000313" key="7">
    <source>
        <dbReference type="Proteomes" id="UP000642070"/>
    </source>
</evidence>
<dbReference type="PANTHER" id="PTHR31609:SF1">
    <property type="entry name" value="CARBOHYDRATE DEACETYLASE"/>
    <property type="match status" value="1"/>
</dbReference>
<dbReference type="PANTHER" id="PTHR31609">
    <property type="entry name" value="YDJC DEACETYLASE FAMILY MEMBER"/>
    <property type="match status" value="1"/>
</dbReference>
<dbReference type="Pfam" id="PF04794">
    <property type="entry name" value="YdjC"/>
    <property type="match status" value="1"/>
</dbReference>
<protein>
    <recommendedName>
        <fullName evidence="8">ChbG/HpnK family deacetylase</fullName>
    </recommendedName>
</protein>
<evidence type="ECO:0000256" key="5">
    <source>
        <dbReference type="ARBA" id="ARBA00023277"/>
    </source>
</evidence>
<dbReference type="GO" id="GO:0019213">
    <property type="term" value="F:deacetylase activity"/>
    <property type="evidence" value="ECO:0007669"/>
    <property type="project" value="TreeGrafter"/>
</dbReference>
<dbReference type="EMBL" id="BMPI01000057">
    <property type="protein sequence ID" value="GGM68306.1"/>
    <property type="molecule type" value="Genomic_DNA"/>
</dbReference>
<evidence type="ECO:0000256" key="4">
    <source>
        <dbReference type="ARBA" id="ARBA00022842"/>
    </source>
</evidence>
<evidence type="ECO:0000313" key="6">
    <source>
        <dbReference type="EMBL" id="GGM68306.1"/>
    </source>
</evidence>
<evidence type="ECO:0000256" key="1">
    <source>
        <dbReference type="ARBA" id="ARBA00001946"/>
    </source>
</evidence>
<dbReference type="CDD" id="cd10802">
    <property type="entry name" value="YdjC_TTHB029_like"/>
    <property type="match status" value="1"/>
</dbReference>
<dbReference type="GO" id="GO:0046872">
    <property type="term" value="F:metal ion binding"/>
    <property type="evidence" value="ECO:0007669"/>
    <property type="project" value="UniProtKB-KW"/>
</dbReference>
<keyword evidence="3" id="KW-0378">Hydrolase</keyword>
<reference evidence="6" key="2">
    <citation type="submission" date="2020-09" db="EMBL/GenBank/DDBJ databases">
        <authorList>
            <person name="Sun Q."/>
            <person name="Ohkuma M."/>
        </authorList>
    </citation>
    <scope>NUCLEOTIDE SEQUENCE</scope>
    <source>
        <strain evidence="6">JCM 19831</strain>
    </source>
</reference>
<comment type="cofactor">
    <cofactor evidence="1">
        <name>Mg(2+)</name>
        <dbReference type="ChEBI" id="CHEBI:18420"/>
    </cofactor>
</comment>
<keyword evidence="4" id="KW-0460">Magnesium</keyword>